<keyword evidence="2" id="KW-1185">Reference proteome</keyword>
<dbReference type="RefSeq" id="WP_095981611.1">
    <property type="nucleotide sequence ID" value="NZ_CP022163.1"/>
</dbReference>
<evidence type="ECO:0008006" key="3">
    <source>
        <dbReference type="Google" id="ProtNLM"/>
    </source>
</evidence>
<dbReference type="Pfam" id="PF12952">
    <property type="entry name" value="DUF3841"/>
    <property type="match status" value="1"/>
</dbReference>
<dbReference type="Proteomes" id="UP000217289">
    <property type="component" value="Chromosome"/>
</dbReference>
<gene>
    <name evidence="1" type="ORF">MEBOL_007098</name>
</gene>
<protein>
    <recommendedName>
        <fullName evidence="3">DUF3841 domain-containing protein</fullName>
    </recommendedName>
</protein>
<sequence>MPSPPRSAPRERETLILWTIRQEKELRLLEQRGRLRSDGRRAPDYRREAYAWMGARLAEQVPRPRGCHYPLWAWAQYAGSSRPRPDLRARGHCPPGTRAVLLELELPRKHVLLSDFQKWHAVLNRRYLADTERQHGTFERALRRAGVPETWPYPEPFASQIIASWNRVFDLSGKDTAYWGPLNQREIQAVFWELRAEHVRGITGFRAR</sequence>
<dbReference type="InterPro" id="IPR024211">
    <property type="entry name" value="DUF3841"/>
</dbReference>
<reference evidence="1 2" key="1">
    <citation type="submission" date="2017-06" db="EMBL/GenBank/DDBJ databases">
        <authorList>
            <person name="Kim H.J."/>
            <person name="Triplett B.A."/>
        </authorList>
    </citation>
    <scope>NUCLEOTIDE SEQUENCE [LARGE SCALE GENOMIC DNA]</scope>
    <source>
        <strain evidence="1 2">DSM 14713</strain>
    </source>
</reference>
<evidence type="ECO:0000313" key="2">
    <source>
        <dbReference type="Proteomes" id="UP000217289"/>
    </source>
</evidence>
<dbReference type="OrthoDB" id="286252at2"/>
<organism evidence="1 2">
    <name type="scientific">Melittangium boletus DSM 14713</name>
    <dbReference type="NCBI Taxonomy" id="1294270"/>
    <lineage>
        <taxon>Bacteria</taxon>
        <taxon>Pseudomonadati</taxon>
        <taxon>Myxococcota</taxon>
        <taxon>Myxococcia</taxon>
        <taxon>Myxococcales</taxon>
        <taxon>Cystobacterineae</taxon>
        <taxon>Archangiaceae</taxon>
        <taxon>Melittangium</taxon>
    </lineage>
</organism>
<dbReference type="AlphaFoldDB" id="A0A250IQT1"/>
<accession>A0A250IQT1</accession>
<evidence type="ECO:0000313" key="1">
    <source>
        <dbReference type="EMBL" id="ATB33600.1"/>
    </source>
</evidence>
<dbReference type="KEGG" id="mbd:MEBOL_007098"/>
<proteinExistence type="predicted"/>
<dbReference type="EMBL" id="CP022163">
    <property type="protein sequence ID" value="ATB33600.1"/>
    <property type="molecule type" value="Genomic_DNA"/>
</dbReference>
<name>A0A250IQT1_9BACT</name>